<dbReference type="PANTHER" id="PTHR21349:SF0">
    <property type="entry name" value="LARGE RIBOSOMAL SUBUNIT PROTEIN BL21M"/>
    <property type="match status" value="1"/>
</dbReference>
<dbReference type="NCBIfam" id="TIGR00061">
    <property type="entry name" value="L21"/>
    <property type="match status" value="1"/>
</dbReference>
<dbReference type="AlphaFoldDB" id="A0A1L8DSB0"/>
<dbReference type="EMBL" id="GFDF01004820">
    <property type="protein sequence ID" value="JAV09264.1"/>
    <property type="molecule type" value="Transcribed_RNA"/>
</dbReference>
<dbReference type="GO" id="GO:0005762">
    <property type="term" value="C:mitochondrial large ribosomal subunit"/>
    <property type="evidence" value="ECO:0007669"/>
    <property type="project" value="TreeGrafter"/>
</dbReference>
<evidence type="ECO:0000256" key="1">
    <source>
        <dbReference type="ARBA" id="ARBA00008563"/>
    </source>
</evidence>
<dbReference type="InterPro" id="IPR001787">
    <property type="entry name" value="Ribosomal_bL21"/>
</dbReference>
<keyword evidence="3" id="KW-0687">Ribonucleoprotein</keyword>
<organism evidence="5">
    <name type="scientific">Nyssomyia neivai</name>
    <dbReference type="NCBI Taxonomy" id="330878"/>
    <lineage>
        <taxon>Eukaryota</taxon>
        <taxon>Metazoa</taxon>
        <taxon>Ecdysozoa</taxon>
        <taxon>Arthropoda</taxon>
        <taxon>Hexapoda</taxon>
        <taxon>Insecta</taxon>
        <taxon>Pterygota</taxon>
        <taxon>Neoptera</taxon>
        <taxon>Endopterygota</taxon>
        <taxon>Diptera</taxon>
        <taxon>Nematocera</taxon>
        <taxon>Psychodoidea</taxon>
        <taxon>Psychodidae</taxon>
        <taxon>Nyssomyia</taxon>
    </lineage>
</organism>
<dbReference type="GO" id="GO:0006412">
    <property type="term" value="P:translation"/>
    <property type="evidence" value="ECO:0007669"/>
    <property type="project" value="InterPro"/>
</dbReference>
<dbReference type="InterPro" id="IPR036164">
    <property type="entry name" value="bL21-like_sf"/>
</dbReference>
<dbReference type="GO" id="GO:0003735">
    <property type="term" value="F:structural constituent of ribosome"/>
    <property type="evidence" value="ECO:0007669"/>
    <property type="project" value="InterPro"/>
</dbReference>
<dbReference type="SUPFAM" id="SSF141091">
    <property type="entry name" value="L21p-like"/>
    <property type="match status" value="1"/>
</dbReference>
<evidence type="ECO:0000256" key="2">
    <source>
        <dbReference type="ARBA" id="ARBA00022980"/>
    </source>
</evidence>
<dbReference type="GO" id="GO:0003723">
    <property type="term" value="F:RNA binding"/>
    <property type="evidence" value="ECO:0007669"/>
    <property type="project" value="InterPro"/>
</dbReference>
<evidence type="ECO:0000313" key="5">
    <source>
        <dbReference type="EMBL" id="JAV09264.1"/>
    </source>
</evidence>
<evidence type="ECO:0000256" key="3">
    <source>
        <dbReference type="ARBA" id="ARBA00023274"/>
    </source>
</evidence>
<proteinExistence type="inferred from homology"/>
<protein>
    <recommendedName>
        <fullName evidence="4">Large ribosomal subunit protein bL21m</fullName>
    </recommendedName>
</protein>
<accession>A0A1L8DSB0</accession>
<keyword evidence="2 5" id="KW-0689">Ribosomal protein</keyword>
<dbReference type="PANTHER" id="PTHR21349">
    <property type="entry name" value="50S RIBOSOMAL PROTEIN L21"/>
    <property type="match status" value="1"/>
</dbReference>
<dbReference type="InterPro" id="IPR028909">
    <property type="entry name" value="bL21-like"/>
</dbReference>
<name>A0A1L8DSB0_9DIPT</name>
<sequence length="192" mass="21893">MFLNKLNTFQFRRGILSLTGSLRSLNTSTHLSTNKLTPDSIPKDLSCSASRKTIERVNQQLESREEGRLFAIVHLCGKQFKVTSGDIIVVEGEWAPQAGDRIRLDKVLVVGGKDFSLIGRPIVQLGLVDVQATIVEKTLSHTRTHFRKQRRKQYQRINFDRQSNTMIRINSIEVTGKVNENLHLEPEIPRIF</sequence>
<comment type="similarity">
    <text evidence="1">Belongs to the bacterial ribosomal protein bL21 family.</text>
</comment>
<reference evidence="5" key="1">
    <citation type="submission" date="2016-12" db="EMBL/GenBank/DDBJ databases">
        <title>An insight into the sialome and mialome of the sand fly, Nyssomyia neivai.</title>
        <authorList>
            <person name="Sebastian V."/>
            <person name="Goulart T.M."/>
            <person name="Oliveira W."/>
            <person name="Calvo E."/>
            <person name="Oliveira L.F."/>
            <person name="Pinto M.C."/>
            <person name="Rosselino A.M."/>
            <person name="Ribeiro J.M."/>
        </authorList>
    </citation>
    <scope>NUCLEOTIDE SEQUENCE</scope>
</reference>
<evidence type="ECO:0000256" key="4">
    <source>
        <dbReference type="ARBA" id="ARBA00044129"/>
    </source>
</evidence>
<dbReference type="Pfam" id="PF00829">
    <property type="entry name" value="Ribosomal_L21p"/>
    <property type="match status" value="1"/>
</dbReference>
<dbReference type="HAMAP" id="MF_01363">
    <property type="entry name" value="Ribosomal_bL21"/>
    <property type="match status" value="1"/>
</dbReference>